<feature type="compositionally biased region" description="Polar residues" evidence="1">
    <location>
        <begin position="150"/>
        <end position="159"/>
    </location>
</feature>
<feature type="region of interest" description="Disordered" evidence="1">
    <location>
        <begin position="123"/>
        <end position="166"/>
    </location>
</feature>
<keyword evidence="2" id="KW-0812">Transmembrane</keyword>
<dbReference type="GO" id="GO:0015074">
    <property type="term" value="P:DNA integration"/>
    <property type="evidence" value="ECO:0007669"/>
    <property type="project" value="InterPro"/>
</dbReference>
<gene>
    <name evidence="4" type="ORF">Tci_004202</name>
</gene>
<reference evidence="4" key="1">
    <citation type="journal article" date="2019" name="Sci. Rep.">
        <title>Draft genome of Tanacetum cinerariifolium, the natural source of mosquito coil.</title>
        <authorList>
            <person name="Yamashiro T."/>
            <person name="Shiraishi A."/>
            <person name="Satake H."/>
            <person name="Nakayama K."/>
        </authorList>
    </citation>
    <scope>NUCLEOTIDE SEQUENCE</scope>
</reference>
<keyword evidence="2" id="KW-1133">Transmembrane helix</keyword>
<dbReference type="EMBL" id="BKCJ010000332">
    <property type="protein sequence ID" value="GEU32224.1"/>
    <property type="molecule type" value="Genomic_DNA"/>
</dbReference>
<proteinExistence type="predicted"/>
<dbReference type="InterPro" id="IPR001584">
    <property type="entry name" value="Integrase_cat-core"/>
</dbReference>
<protein>
    <recommendedName>
        <fullName evidence="3">Integrase catalytic domain-containing protein</fullName>
    </recommendedName>
</protein>
<dbReference type="PANTHER" id="PTHR33116">
    <property type="entry name" value="REVERSE TRANSCRIPTASE ZINC-BINDING DOMAIN-CONTAINING PROTEIN-RELATED-RELATED"/>
    <property type="match status" value="1"/>
</dbReference>
<dbReference type="GO" id="GO:0003676">
    <property type="term" value="F:nucleic acid binding"/>
    <property type="evidence" value="ECO:0007669"/>
    <property type="project" value="InterPro"/>
</dbReference>
<evidence type="ECO:0000256" key="1">
    <source>
        <dbReference type="SAM" id="MobiDB-lite"/>
    </source>
</evidence>
<dbReference type="Gene3D" id="3.30.420.10">
    <property type="entry name" value="Ribonuclease H-like superfamily/Ribonuclease H"/>
    <property type="match status" value="1"/>
</dbReference>
<dbReference type="InterPro" id="IPR012337">
    <property type="entry name" value="RNaseH-like_sf"/>
</dbReference>
<keyword evidence="2" id="KW-0472">Membrane</keyword>
<dbReference type="InterPro" id="IPR036397">
    <property type="entry name" value="RNaseH_sf"/>
</dbReference>
<dbReference type="PANTHER" id="PTHR33116:SF76">
    <property type="entry name" value="DUF4283 DOMAIN-CONTAINING PROTEIN"/>
    <property type="match status" value="1"/>
</dbReference>
<dbReference type="PROSITE" id="PS50994">
    <property type="entry name" value="INTEGRASE"/>
    <property type="match status" value="1"/>
</dbReference>
<comment type="caution">
    <text evidence="4">The sequence shown here is derived from an EMBL/GenBank/DDBJ whole genome shotgun (WGS) entry which is preliminary data.</text>
</comment>
<sequence length="1103" mass="127207">MDDKNNLIILKQWTINTSLLKEELNRVLVWVKFHDVPLEVFDEEGISIIGSHIGKPIMLDAYASAMCFTKELITVKYEWKPLRCDMLNKKRNNKRSSAGNKLPKGVPVAKGFQVVKEFNYQPRATSTSANGGGTRGKDNSTAGPSKESNEGVSLSNKSTLNDKQKDNDVVDTGAMKMSNIFSLTRLLFLGRMRKKRHARLMRNRPWVLLGDFNAALNIEDRVASDYEPIVAMDPSSFTLREEHAYYLLAFKEAQLDEERFLKQKAKIEWLKAGDANTAYFHKIVKSKCARNRFDMVSDASNNTFDGNQGSWHPDSFSAAFFKKAWDVVGGDITCAIRDFFSNGKLLKELNHTIISLIPKVTTPACINDYRLISYCNVLYKCISKIIANRVKEGLGDIVSTNQSAFVLGRRISDNIVLTQELMRNYHRRRGPLRLSNGLWSVFLGLLTLYVLMVTCMVGLKRRVQDSDDFQYHHLCEQQRIINLCFADDLLYFPVLESRVNDWRNKFISLVGRLQLVRLVLSSMHIYWASIFILPNRIVHYLEQLMRGFLWCQREMNKGKAKVAWDSVCMPKHEGGLGRSFRDVPCRGDVSWGWRKLLQIKSTIRLFIWHKINNGKSTSAWFDRWADMCLPKDMFSNKDIARSCFSLEDSVNNLISDGVWRLPIDWLSRFSTMAQFHVLLLFDDIDDVILWRDRDGVLRPFFVSCAWDSIQTRADIKKLKKQDRLRQWDVGPSIDLNLLRCSLCDLVPDSPDHLFFECAFSLHAWSKVRVLYGMDSIPSRLIDVSTFIIPISKGKTALGILSRHVLAATSYYIWLKRNGRLFKTKTSSPDQIVNVIISMVRLKLVTFKFKKMSTRSRLLLDQWKISSYCIVHDGSFRYQNEVKNQLGRKIKVLRSDRRGEYLSIKFFDHLKNYGIVSQLTPPITPLLNGVAERRTRTLLDMVRSMMCRATLPIRFWGYALETAAHILNLVPTKKVSKTTFEMWKGKRPSFGHIKIWDCEDNVVFVSRKGVFLEREMISKEDSRSKIDHEEIQESVDEESIVNTDTKQEVVTPVEPDDISLPIRRTNSRVIKPSQDPQFYYGFHIEEDKISDSTLTELNEPYGKP</sequence>
<feature type="domain" description="Integrase catalytic" evidence="3">
    <location>
        <begin position="890"/>
        <end position="986"/>
    </location>
</feature>
<organism evidence="4">
    <name type="scientific">Tanacetum cinerariifolium</name>
    <name type="common">Dalmatian daisy</name>
    <name type="synonym">Chrysanthemum cinerariifolium</name>
    <dbReference type="NCBI Taxonomy" id="118510"/>
    <lineage>
        <taxon>Eukaryota</taxon>
        <taxon>Viridiplantae</taxon>
        <taxon>Streptophyta</taxon>
        <taxon>Embryophyta</taxon>
        <taxon>Tracheophyta</taxon>
        <taxon>Spermatophyta</taxon>
        <taxon>Magnoliopsida</taxon>
        <taxon>eudicotyledons</taxon>
        <taxon>Gunneridae</taxon>
        <taxon>Pentapetalae</taxon>
        <taxon>asterids</taxon>
        <taxon>campanulids</taxon>
        <taxon>Asterales</taxon>
        <taxon>Asteraceae</taxon>
        <taxon>Asteroideae</taxon>
        <taxon>Anthemideae</taxon>
        <taxon>Anthemidinae</taxon>
        <taxon>Tanacetum</taxon>
    </lineage>
</organism>
<dbReference type="SUPFAM" id="SSF53098">
    <property type="entry name" value="Ribonuclease H-like"/>
    <property type="match status" value="1"/>
</dbReference>
<feature type="transmembrane region" description="Helical" evidence="2">
    <location>
        <begin position="437"/>
        <end position="459"/>
    </location>
</feature>
<evidence type="ECO:0000259" key="3">
    <source>
        <dbReference type="PROSITE" id="PS50994"/>
    </source>
</evidence>
<name>A0A6L2J945_TANCI</name>
<feature type="transmembrane region" description="Helical" evidence="2">
    <location>
        <begin position="515"/>
        <end position="533"/>
    </location>
</feature>
<accession>A0A6L2J945</accession>
<evidence type="ECO:0000256" key="2">
    <source>
        <dbReference type="SAM" id="Phobius"/>
    </source>
</evidence>
<dbReference type="AlphaFoldDB" id="A0A6L2J945"/>
<evidence type="ECO:0000313" key="4">
    <source>
        <dbReference type="EMBL" id="GEU32224.1"/>
    </source>
</evidence>